<protein>
    <recommendedName>
        <fullName evidence="7">Protein broad-minded</fullName>
    </recommendedName>
</protein>
<evidence type="ECO:0000313" key="4">
    <source>
        <dbReference type="EMBL" id="CAF3381587.1"/>
    </source>
</evidence>
<evidence type="ECO:0000313" key="5">
    <source>
        <dbReference type="EMBL" id="CAF3749127.1"/>
    </source>
</evidence>
<evidence type="ECO:0000259" key="2">
    <source>
        <dbReference type="Pfam" id="PF14961"/>
    </source>
</evidence>
<dbReference type="InterPro" id="IPR055392">
    <property type="entry name" value="BROMI_C"/>
</dbReference>
<proteinExistence type="predicted"/>
<evidence type="ECO:0000313" key="6">
    <source>
        <dbReference type="Proteomes" id="UP000663872"/>
    </source>
</evidence>
<evidence type="ECO:0000259" key="3">
    <source>
        <dbReference type="Pfam" id="PF23440"/>
    </source>
</evidence>
<organism evidence="4 6">
    <name type="scientific">Rotaria socialis</name>
    <dbReference type="NCBI Taxonomy" id="392032"/>
    <lineage>
        <taxon>Eukaryota</taxon>
        <taxon>Metazoa</taxon>
        <taxon>Spiralia</taxon>
        <taxon>Gnathifera</taxon>
        <taxon>Rotifera</taxon>
        <taxon>Eurotatoria</taxon>
        <taxon>Bdelloidea</taxon>
        <taxon>Philodinida</taxon>
        <taxon>Philodinidae</taxon>
        <taxon>Rotaria</taxon>
    </lineage>
</organism>
<dbReference type="Proteomes" id="UP000663865">
    <property type="component" value="Unassembled WGS sequence"/>
</dbReference>
<reference evidence="4" key="1">
    <citation type="submission" date="2021-02" db="EMBL/GenBank/DDBJ databases">
        <authorList>
            <person name="Nowell W R."/>
        </authorList>
    </citation>
    <scope>NUCLEOTIDE SEQUENCE</scope>
</reference>
<feature type="region of interest" description="Disordered" evidence="1">
    <location>
        <begin position="964"/>
        <end position="991"/>
    </location>
</feature>
<gene>
    <name evidence="4" type="ORF">GRG538_LOCUS8253</name>
    <name evidence="5" type="ORF">KIK155_LOCUS29600</name>
</gene>
<dbReference type="EMBL" id="CAJNYT010000883">
    <property type="protein sequence ID" value="CAF3381587.1"/>
    <property type="molecule type" value="Genomic_DNA"/>
</dbReference>
<feature type="domain" description="BROMI middle region" evidence="2">
    <location>
        <begin position="238"/>
        <end position="482"/>
    </location>
</feature>
<feature type="domain" description="BROMI middle region" evidence="2">
    <location>
        <begin position="555"/>
        <end position="965"/>
    </location>
</feature>
<accession>A0A817YKK6</accession>
<dbReference type="Proteomes" id="UP000663872">
    <property type="component" value="Unassembled WGS sequence"/>
</dbReference>
<feature type="compositionally biased region" description="Polar residues" evidence="1">
    <location>
        <begin position="964"/>
        <end position="974"/>
    </location>
</feature>
<dbReference type="Pfam" id="PF14961">
    <property type="entry name" value="BROMI"/>
    <property type="match status" value="2"/>
</dbReference>
<evidence type="ECO:0008006" key="7">
    <source>
        <dbReference type="Google" id="ProtNLM"/>
    </source>
</evidence>
<feature type="domain" description="BROMI C-terminal Rab TBC-like" evidence="3">
    <location>
        <begin position="1032"/>
        <end position="1509"/>
    </location>
</feature>
<dbReference type="Gene3D" id="1.10.472.80">
    <property type="entry name" value="Ypt/Rab-GAP domain of gyp1p, domain 3"/>
    <property type="match status" value="1"/>
</dbReference>
<dbReference type="EMBL" id="CAJNYV010005551">
    <property type="protein sequence ID" value="CAF3749127.1"/>
    <property type="molecule type" value="Genomic_DNA"/>
</dbReference>
<comment type="caution">
    <text evidence="4">The sequence shown here is derived from an EMBL/GenBank/DDBJ whole genome shotgun (WGS) entry which is preliminary data.</text>
</comment>
<name>A0A817YKK6_9BILA</name>
<dbReference type="Pfam" id="PF23440">
    <property type="entry name" value="BROMI_C"/>
    <property type="match status" value="1"/>
</dbReference>
<dbReference type="InterPro" id="IPR032735">
    <property type="entry name" value="BROMI_M"/>
</dbReference>
<sequence length="1527" mass="171321">MVLDSIQMSTAKSLLENLSDEDLRGLMKSFLKSLDPVLLKAARRGSTNITFTDEQLIHSLSSTANNIAHNSELLHRLHFIIDDAFGDMIDKEIERSMISNKSIKKQKQQVNKTKLEHDGASAISQTIAETRELASFRTDVLRRLHLTLGDLVENFNEEFPLSLTSSTSLGIASDPFVPENRTIVGTSIELRDIAEHRQSATGGGSSSYNVSYGSDSDTSYTNGSSGRHKSFMFFDDNHLRTVADNLSPTKPERARFRALNDLLNYAPNEAISIGSWKILCPNLILALGDTNQEIAMACLTLHSRLLAAGNISVVCETLTNLVEHLVQWFSSMTVIELQPNAISLDILNPTVEMKLKQIRLIVEFLQETTKYWMRYSEKLFFLFCKIFRLKIVVKSFSHVEHIINETIRLFSFGSVPCESNTARILPLHFLALLDPEANWFRTWMHATYSRAYLLRSLSNKKNLLVCAYQSIVNYAHTHTQQMNMANDGNDNSLYASGIRRRPIGTASSDGSIRSMMTSNNGPPLATSFLSSLVPTPPISVLPPVPPPPVVPASSSHYTRLELSNVHFVHSLCLFEHIVCSKQARQLVFPFIISNDKQIYVKDILRVFIQIMFVANSRKAASSLCCQLFKRLCLESDTCGPLMCSDDLFDILVKPIKQYIGSKKIFNDYLRSNGNIVSECGLISLADLLAAMASNDTGYQYLIRAPTTSNTGSPASLIVAYVKRILSQYTSSRLSLITPDLSLTTSYTFMPTALLSEFIYVCRLVYSRTSGLLIIKRAQLHKTLAEAFKIELDKNSSPPLNRSPSAESEDQMSRNTMPWKETLLDNLLLFGSTPKETNYPYLHVLLGIYLLTQTGFLPECVIYIDERWRSKVQVGKLEQYGFGYLLSQMANTPAVVSRLDHSGFVEYLMEQLWTELENVPDDLTSVFPRRFPSEPISRYALKPLLSLLSLVSSFSAAYELLSTDNNEPSTSNSMDKNPKPSTPNGMDKNPKPSTLLGLLERISFVVDDNDIRNLLCYEHTHTAGLRLLSIMQSDLDVQLLLETKYNYVEKLRHAQAEIESGGNIILDQLSLARNHVLVNAELLGGSQEKNMPPWTLNESDETSLSSIPLFGGSMLLPDAYIIRANYGGSANTKIEENELHRLVRSSRPDRLDDRWLSKCRHYFMATLRQSTQETLPLSLMADLLDAVVDIHDKLHMDVVFNSSRDSLSSSVTIQKADLAKLSSASVLNPIQELGVNKALNYGARIGLVQDQGASQQNLIRLLKALKTHLKQKTVTTSLLSSPSTTGTKTAASSTTNAAIANIIAAVDNSGNKLNYTSSSDAYPGFDWFVTSVFLLMGCDDVRSWRWLRTFSLILPAGFLWHARLFNTPFVSNEMNLYGLHPVYVGAGHCVELIVEQEMPPVFAAFRMSGFAISHMVIHWTKQCFWSVLDWPEIVTYICVCILYGIDYQVYFCVALLRHLQQDIIYQHSSRNLLPFLKTHQIRGFSMRNSIEYMVSLEKKYRAIVTPELRELLCLNANVSNTTNKQTNV</sequence>
<evidence type="ECO:0000256" key="1">
    <source>
        <dbReference type="SAM" id="MobiDB-lite"/>
    </source>
</evidence>